<proteinExistence type="predicted"/>
<evidence type="ECO:0000256" key="2">
    <source>
        <dbReference type="ARBA" id="ARBA00023242"/>
    </source>
</evidence>
<reference evidence="5 6" key="1">
    <citation type="submission" date="2024-08" db="EMBL/GenBank/DDBJ databases">
        <title>Gnathostoma spinigerum genome.</title>
        <authorList>
            <person name="Gonzalez-Bertolin B."/>
            <person name="Monzon S."/>
            <person name="Zaballos A."/>
            <person name="Jimenez P."/>
            <person name="Dekumyoy P."/>
            <person name="Varona S."/>
            <person name="Cuesta I."/>
            <person name="Sumanam S."/>
            <person name="Adisakwattana P."/>
            <person name="Gasser R.B."/>
            <person name="Hernandez-Gonzalez A."/>
            <person name="Young N.D."/>
            <person name="Perteguer M.J."/>
        </authorList>
    </citation>
    <scope>NUCLEOTIDE SEQUENCE [LARGE SCALE GENOMIC DNA]</scope>
    <source>
        <strain evidence="5">AL3</strain>
        <tissue evidence="5">Liver</tissue>
    </source>
</reference>
<dbReference type="PANTHER" id="PTHR46172:SF1">
    <property type="entry name" value="DNA POLYMERASE EPSILON SUBUNIT 3"/>
    <property type="match status" value="1"/>
</dbReference>
<evidence type="ECO:0000259" key="4">
    <source>
        <dbReference type="Pfam" id="PF00808"/>
    </source>
</evidence>
<dbReference type="AlphaFoldDB" id="A0ABD6F4F6"/>
<comment type="caution">
    <text evidence="5">The sequence shown here is derived from an EMBL/GenBank/DDBJ whole genome shotgun (WGS) entry which is preliminary data.</text>
</comment>
<dbReference type="InterPro" id="IPR051377">
    <property type="entry name" value="DNA_Pol-Epsilon_Subunit"/>
</dbReference>
<dbReference type="GO" id="GO:0005634">
    <property type="term" value="C:nucleus"/>
    <property type="evidence" value="ECO:0007669"/>
    <property type="project" value="UniProtKB-SubCell"/>
</dbReference>
<dbReference type="SUPFAM" id="SSF47113">
    <property type="entry name" value="Histone-fold"/>
    <property type="match status" value="1"/>
</dbReference>
<feature type="domain" description="Transcription factor CBF/NF-Y/archaeal histone" evidence="4">
    <location>
        <begin position="11"/>
        <end position="48"/>
    </location>
</feature>
<feature type="non-terminal residue" evidence="5">
    <location>
        <position position="50"/>
    </location>
</feature>
<dbReference type="EMBL" id="JBGFUD010027040">
    <property type="protein sequence ID" value="MFH4985037.1"/>
    <property type="molecule type" value="Genomic_DNA"/>
</dbReference>
<dbReference type="InterPro" id="IPR009072">
    <property type="entry name" value="Histone-fold"/>
</dbReference>
<sequence>MSIIDYKEDLRLPQTIVARIIKDAVPPGVIISKEARTAIARAAAVFILHA</sequence>
<keyword evidence="2" id="KW-0539">Nucleus</keyword>
<gene>
    <name evidence="5" type="ORF">AB6A40_011746</name>
</gene>
<dbReference type="Gene3D" id="1.10.20.10">
    <property type="entry name" value="Histone, subunit A"/>
    <property type="match status" value="1"/>
</dbReference>
<dbReference type="Proteomes" id="UP001608902">
    <property type="component" value="Unassembled WGS sequence"/>
</dbReference>
<evidence type="ECO:0000313" key="6">
    <source>
        <dbReference type="Proteomes" id="UP001608902"/>
    </source>
</evidence>
<organism evidence="5 6">
    <name type="scientific">Gnathostoma spinigerum</name>
    <dbReference type="NCBI Taxonomy" id="75299"/>
    <lineage>
        <taxon>Eukaryota</taxon>
        <taxon>Metazoa</taxon>
        <taxon>Ecdysozoa</taxon>
        <taxon>Nematoda</taxon>
        <taxon>Chromadorea</taxon>
        <taxon>Rhabditida</taxon>
        <taxon>Spirurina</taxon>
        <taxon>Gnathostomatomorpha</taxon>
        <taxon>Gnathostomatoidea</taxon>
        <taxon>Gnathostomatidae</taxon>
        <taxon>Gnathostoma</taxon>
    </lineage>
</organism>
<accession>A0ABD6F4F6</accession>
<name>A0ABD6F4F6_9BILA</name>
<dbReference type="InterPro" id="IPR003958">
    <property type="entry name" value="CBFA_NFYB_domain"/>
</dbReference>
<dbReference type="PANTHER" id="PTHR46172">
    <property type="entry name" value="DNA POLYMERASE EPSILON SUBUNIT 3"/>
    <property type="match status" value="1"/>
</dbReference>
<protein>
    <recommendedName>
        <fullName evidence="3">DNA polymerase epsilon subunit 3</fullName>
    </recommendedName>
</protein>
<keyword evidence="6" id="KW-1185">Reference proteome</keyword>
<evidence type="ECO:0000256" key="3">
    <source>
        <dbReference type="ARBA" id="ARBA00039793"/>
    </source>
</evidence>
<comment type="subcellular location">
    <subcellularLocation>
        <location evidence="1">Nucleus</location>
    </subcellularLocation>
</comment>
<evidence type="ECO:0000256" key="1">
    <source>
        <dbReference type="ARBA" id="ARBA00004123"/>
    </source>
</evidence>
<evidence type="ECO:0000313" key="5">
    <source>
        <dbReference type="EMBL" id="MFH4985037.1"/>
    </source>
</evidence>
<dbReference type="Pfam" id="PF00808">
    <property type="entry name" value="CBFD_NFYB_HMF"/>
    <property type="match status" value="1"/>
</dbReference>